<name>A0A3N6PB22_9CYAN</name>
<keyword evidence="1" id="KW-1133">Transmembrane helix</keyword>
<dbReference type="EMBL" id="RCBY01000088">
    <property type="protein sequence ID" value="RQH40792.1"/>
    <property type="molecule type" value="Genomic_DNA"/>
</dbReference>
<dbReference type="RefSeq" id="WP_124143961.1">
    <property type="nucleotide sequence ID" value="NZ_CAWOKI010000378.1"/>
</dbReference>
<sequence>MSKVITEFINSTKKSLVRSLTLTVAATSAVTFLSAISAYAGGPLKARVISIDICTENYGVLKGHNLAVARVFDDKTGKAPSTFVVYSTYPGHGLNRPEFLEMARDSKASGRYLDFYWSDNKGSNICGVTSPSRYHFLQDMRYIR</sequence>
<protein>
    <submittedName>
        <fullName evidence="2">Uncharacterized protein</fullName>
    </submittedName>
</protein>
<dbReference type="Proteomes" id="UP000269154">
    <property type="component" value="Unassembled WGS sequence"/>
</dbReference>
<keyword evidence="1" id="KW-0812">Transmembrane</keyword>
<dbReference type="AlphaFoldDB" id="A0A3N6PB22"/>
<accession>A0A3N6PB22</accession>
<gene>
    <name evidence="2" type="ORF">D5R40_16305</name>
</gene>
<organism evidence="2 3">
    <name type="scientific">Okeania hirsuta</name>
    <dbReference type="NCBI Taxonomy" id="1458930"/>
    <lineage>
        <taxon>Bacteria</taxon>
        <taxon>Bacillati</taxon>
        <taxon>Cyanobacteriota</taxon>
        <taxon>Cyanophyceae</taxon>
        <taxon>Oscillatoriophycideae</taxon>
        <taxon>Oscillatoriales</taxon>
        <taxon>Microcoleaceae</taxon>
        <taxon>Okeania</taxon>
    </lineage>
</organism>
<evidence type="ECO:0000313" key="2">
    <source>
        <dbReference type="EMBL" id="RQH40792.1"/>
    </source>
</evidence>
<comment type="caution">
    <text evidence="2">The sequence shown here is derived from an EMBL/GenBank/DDBJ whole genome shotgun (WGS) entry which is preliminary data.</text>
</comment>
<evidence type="ECO:0000256" key="1">
    <source>
        <dbReference type="SAM" id="Phobius"/>
    </source>
</evidence>
<keyword evidence="1" id="KW-0472">Membrane</keyword>
<evidence type="ECO:0000313" key="3">
    <source>
        <dbReference type="Proteomes" id="UP000269154"/>
    </source>
</evidence>
<keyword evidence="3" id="KW-1185">Reference proteome</keyword>
<reference evidence="2 3" key="1">
    <citation type="journal article" date="2018" name="ACS Chem. Biol.">
        <title>Ketoreductase domain dysfunction expands chemodiversity: malyngamide biosynthesis in the cyanobacterium Okeania hirsuta.</title>
        <authorList>
            <person name="Moss N.A."/>
            <person name="Leao T."/>
            <person name="Rankin M."/>
            <person name="McCullough T.M."/>
            <person name="Qu P."/>
            <person name="Korobeynikov A."/>
            <person name="Smith J.L."/>
            <person name="Gerwick L."/>
            <person name="Gerwick W.H."/>
        </authorList>
    </citation>
    <scope>NUCLEOTIDE SEQUENCE [LARGE SCALE GENOMIC DNA]</scope>
    <source>
        <strain evidence="2 3">PAB10Feb10-1</strain>
    </source>
</reference>
<feature type="transmembrane region" description="Helical" evidence="1">
    <location>
        <begin position="20"/>
        <end position="40"/>
    </location>
</feature>
<proteinExistence type="predicted"/>